<dbReference type="OrthoDB" id="407509at2759"/>
<dbReference type="Proteomes" id="UP000838756">
    <property type="component" value="Unassembled WGS sequence"/>
</dbReference>
<comment type="caution">
    <text evidence="1">The sequence shown here is derived from an EMBL/GenBank/DDBJ whole genome shotgun (WGS) entry which is preliminary data.</text>
</comment>
<keyword evidence="2" id="KW-1185">Reference proteome</keyword>
<evidence type="ECO:0000313" key="2">
    <source>
        <dbReference type="Proteomes" id="UP000838756"/>
    </source>
</evidence>
<dbReference type="EMBL" id="CAKXAJ010025621">
    <property type="protein sequence ID" value="CAH2242089.1"/>
    <property type="molecule type" value="Genomic_DNA"/>
</dbReference>
<accession>A0A8S4RVA7</accession>
<sequence length="69" mass="7589">MIANFGPHKKAQSHSAGSGVYLSDQIGNEEIRTRTTVTDIAQRVAMLKWPGSGHVARRTDGRWGLKVLE</sequence>
<protein>
    <submittedName>
        <fullName evidence="1">Jg26669 protein</fullName>
    </submittedName>
</protein>
<name>A0A8S4RVA7_9NEOP</name>
<organism evidence="1 2">
    <name type="scientific">Pararge aegeria aegeria</name>
    <dbReference type="NCBI Taxonomy" id="348720"/>
    <lineage>
        <taxon>Eukaryota</taxon>
        <taxon>Metazoa</taxon>
        <taxon>Ecdysozoa</taxon>
        <taxon>Arthropoda</taxon>
        <taxon>Hexapoda</taxon>
        <taxon>Insecta</taxon>
        <taxon>Pterygota</taxon>
        <taxon>Neoptera</taxon>
        <taxon>Endopterygota</taxon>
        <taxon>Lepidoptera</taxon>
        <taxon>Glossata</taxon>
        <taxon>Ditrysia</taxon>
        <taxon>Papilionoidea</taxon>
        <taxon>Nymphalidae</taxon>
        <taxon>Satyrinae</taxon>
        <taxon>Satyrini</taxon>
        <taxon>Parargina</taxon>
        <taxon>Pararge</taxon>
    </lineage>
</organism>
<reference evidence="1" key="1">
    <citation type="submission" date="2022-03" db="EMBL/GenBank/DDBJ databases">
        <authorList>
            <person name="Lindestad O."/>
        </authorList>
    </citation>
    <scope>NUCLEOTIDE SEQUENCE</scope>
</reference>
<dbReference type="AlphaFoldDB" id="A0A8S4RVA7"/>
<proteinExistence type="predicted"/>
<gene>
    <name evidence="1" type="primary">jg26669</name>
    <name evidence="1" type="ORF">PAEG_LOCUS18446</name>
</gene>
<evidence type="ECO:0000313" key="1">
    <source>
        <dbReference type="EMBL" id="CAH2242089.1"/>
    </source>
</evidence>